<dbReference type="STRING" id="218851.A0A2G5F9Q7"/>
<gene>
    <name evidence="3" type="ORF">AQUCO_00100302v1</name>
</gene>
<protein>
    <submittedName>
        <fullName evidence="3">Uncharacterized protein</fullName>
    </submittedName>
</protein>
<dbReference type="PANTHER" id="PTHR33700">
    <property type="entry name" value="MYB-LIKE PROTEIN X"/>
    <property type="match status" value="1"/>
</dbReference>
<keyword evidence="2" id="KW-1133">Transmembrane helix</keyword>
<evidence type="ECO:0000313" key="4">
    <source>
        <dbReference type="Proteomes" id="UP000230069"/>
    </source>
</evidence>
<accession>A0A2G5F9Q7</accession>
<feature type="compositionally biased region" description="Polar residues" evidence="1">
    <location>
        <begin position="187"/>
        <end position="200"/>
    </location>
</feature>
<evidence type="ECO:0000256" key="1">
    <source>
        <dbReference type="SAM" id="MobiDB-lite"/>
    </source>
</evidence>
<dbReference type="Proteomes" id="UP000230069">
    <property type="component" value="Unassembled WGS sequence"/>
</dbReference>
<keyword evidence="2" id="KW-0472">Membrane</keyword>
<reference evidence="3 4" key="1">
    <citation type="submission" date="2017-09" db="EMBL/GenBank/DDBJ databases">
        <title>WGS assembly of Aquilegia coerulea Goldsmith.</title>
        <authorList>
            <person name="Hodges S."/>
            <person name="Kramer E."/>
            <person name="Nordborg M."/>
            <person name="Tomkins J."/>
            <person name="Borevitz J."/>
            <person name="Derieg N."/>
            <person name="Yan J."/>
            <person name="Mihaltcheva S."/>
            <person name="Hayes R.D."/>
            <person name="Rokhsar D."/>
        </authorList>
    </citation>
    <scope>NUCLEOTIDE SEQUENCE [LARGE SCALE GENOMIC DNA]</scope>
    <source>
        <strain evidence="4">cv. Goldsmith</strain>
    </source>
</reference>
<organism evidence="3 4">
    <name type="scientific">Aquilegia coerulea</name>
    <name type="common">Rocky mountain columbine</name>
    <dbReference type="NCBI Taxonomy" id="218851"/>
    <lineage>
        <taxon>Eukaryota</taxon>
        <taxon>Viridiplantae</taxon>
        <taxon>Streptophyta</taxon>
        <taxon>Embryophyta</taxon>
        <taxon>Tracheophyta</taxon>
        <taxon>Spermatophyta</taxon>
        <taxon>Magnoliopsida</taxon>
        <taxon>Ranunculales</taxon>
        <taxon>Ranunculaceae</taxon>
        <taxon>Thalictroideae</taxon>
        <taxon>Aquilegia</taxon>
    </lineage>
</organism>
<keyword evidence="2" id="KW-0812">Transmembrane</keyword>
<proteinExistence type="predicted"/>
<evidence type="ECO:0000256" key="2">
    <source>
        <dbReference type="SAM" id="Phobius"/>
    </source>
</evidence>
<dbReference type="AlphaFoldDB" id="A0A2G5F9Q7"/>
<feature type="transmembrane region" description="Helical" evidence="2">
    <location>
        <begin position="20"/>
        <end position="37"/>
    </location>
</feature>
<dbReference type="InParanoid" id="A0A2G5F9Q7"/>
<keyword evidence="4" id="KW-1185">Reference proteome</keyword>
<sequence>MFYQPSVRIQKPKGYRVKQGFQVVLIVAFCVWILYQIKHSHDKKKNYDGIPENLLTLKHTPNVLGRKGYAASSKFEAMNSGVTASKGIEENVIDGQNENVKGTVVDNQIVDEVEARSSYKVEDAKEIADIKILQLNETDSSLVDKQGELGHGITGFPDENGIPQDGHELVNFSSNETSWDDKGITVSDHTASRSHSQSGKTNDKVIEKVTTKSEQHNASKAEIATMLVRKTATTANDGTNLNYGNTFNKSDANRMSEITEKNCVVVRVSNSTSRQG</sequence>
<dbReference type="OrthoDB" id="1928179at2759"/>
<evidence type="ECO:0000313" key="3">
    <source>
        <dbReference type="EMBL" id="PIA64733.1"/>
    </source>
</evidence>
<dbReference type="EMBL" id="KZ305018">
    <property type="protein sequence ID" value="PIA64733.1"/>
    <property type="molecule type" value="Genomic_DNA"/>
</dbReference>
<name>A0A2G5F9Q7_AQUCA</name>
<feature type="region of interest" description="Disordered" evidence="1">
    <location>
        <begin position="182"/>
        <end position="202"/>
    </location>
</feature>
<dbReference type="PANTHER" id="PTHR33700:SF26">
    <property type="entry name" value="METHYLTRANSFERASE"/>
    <property type="match status" value="1"/>
</dbReference>